<evidence type="ECO:0000256" key="1">
    <source>
        <dbReference type="ARBA" id="ARBA00010618"/>
    </source>
</evidence>
<organism evidence="5 6">
    <name type="scientific">Byssothecium circinans</name>
    <dbReference type="NCBI Taxonomy" id="147558"/>
    <lineage>
        <taxon>Eukaryota</taxon>
        <taxon>Fungi</taxon>
        <taxon>Dikarya</taxon>
        <taxon>Ascomycota</taxon>
        <taxon>Pezizomycotina</taxon>
        <taxon>Dothideomycetes</taxon>
        <taxon>Pleosporomycetidae</taxon>
        <taxon>Pleosporales</taxon>
        <taxon>Massarineae</taxon>
        <taxon>Massarinaceae</taxon>
        <taxon>Byssothecium</taxon>
    </lineage>
</organism>
<accession>A0A6A5UBU7</accession>
<dbReference type="PANTHER" id="PTHR12903">
    <property type="entry name" value="MITOCHONDRIAL RIBOSOMAL PROTEIN L24"/>
    <property type="match status" value="1"/>
</dbReference>
<evidence type="ECO:0000256" key="2">
    <source>
        <dbReference type="ARBA" id="ARBA00022980"/>
    </source>
</evidence>
<dbReference type="GO" id="GO:1990904">
    <property type="term" value="C:ribonucleoprotein complex"/>
    <property type="evidence" value="ECO:0007669"/>
    <property type="project" value="UniProtKB-KW"/>
</dbReference>
<comment type="similarity">
    <text evidence="1">Belongs to the universal ribosomal protein uL24 family.</text>
</comment>
<dbReference type="InterPro" id="IPR003256">
    <property type="entry name" value="Ribosomal_uL24"/>
</dbReference>
<sequence length="523" mass="61246">MSQISSAAPLRTAKRLAKQKDIRHVKSAIRWHERQRKQRQAIAADAFESKQTALSRIRWNLDHVVRPRRRALMDAREDWKLGPLRPNRAIGNEQKTYGALEQEDLRRPDIPVRVQKNRNEYLERKGREVETPLVVDDKKYFHIVRDDRVVVIRGREEGKIGVVQDVIEGSHEIVIKDLNKHYADSSIWNAPPGETPPPKRETEATLPIDDVRLVIPYRITTASGRETFQDVIVDKVIMERHTTGVDPFTGIDHGHEEFPAEHRYDPVTELPVFKRYIAGTRSLIQWPWEKDDEVITDYREAKKEETKEQRRIRDKLLHPLRTVSEYRKEQKEKQQAEANAAKIIREQDDKVLHAVEQEISDAASNTTKFHAKSKPLERPSDYDDDTGRNKVDPEEQTSRTFHPTLVYPPFPNQITDELAPHIREARWKDAKDKRMSVTQDVLERERLGREMVKNEEKMRKLETMKTPLQLRWEVQREQQLKERQEVDMDTLLAALGRHMIANRVDGKKLKRKGRKADIADDVE</sequence>
<dbReference type="Gene3D" id="2.30.30.30">
    <property type="match status" value="1"/>
</dbReference>
<dbReference type="InterPro" id="IPR008991">
    <property type="entry name" value="Translation_prot_SH3-like_sf"/>
</dbReference>
<dbReference type="GO" id="GO:0006412">
    <property type="term" value="P:translation"/>
    <property type="evidence" value="ECO:0007669"/>
    <property type="project" value="InterPro"/>
</dbReference>
<dbReference type="CDD" id="cd06089">
    <property type="entry name" value="KOW_RPL26"/>
    <property type="match status" value="1"/>
</dbReference>
<name>A0A6A5UBU7_9PLEO</name>
<evidence type="ECO:0000256" key="3">
    <source>
        <dbReference type="ARBA" id="ARBA00023274"/>
    </source>
</evidence>
<keyword evidence="2" id="KW-0689">Ribosomal protein</keyword>
<feature type="compositionally biased region" description="Basic and acidic residues" evidence="4">
    <location>
        <begin position="374"/>
        <end position="397"/>
    </location>
</feature>
<dbReference type="GO" id="GO:0005840">
    <property type="term" value="C:ribosome"/>
    <property type="evidence" value="ECO:0007669"/>
    <property type="project" value="UniProtKB-KW"/>
</dbReference>
<dbReference type="EMBL" id="ML976983">
    <property type="protein sequence ID" value="KAF1960366.1"/>
    <property type="molecule type" value="Genomic_DNA"/>
</dbReference>
<reference evidence="5" key="1">
    <citation type="journal article" date="2020" name="Stud. Mycol.">
        <title>101 Dothideomycetes genomes: a test case for predicting lifestyles and emergence of pathogens.</title>
        <authorList>
            <person name="Haridas S."/>
            <person name="Albert R."/>
            <person name="Binder M."/>
            <person name="Bloem J."/>
            <person name="Labutti K."/>
            <person name="Salamov A."/>
            <person name="Andreopoulos B."/>
            <person name="Baker S."/>
            <person name="Barry K."/>
            <person name="Bills G."/>
            <person name="Bluhm B."/>
            <person name="Cannon C."/>
            <person name="Castanera R."/>
            <person name="Culley D."/>
            <person name="Daum C."/>
            <person name="Ezra D."/>
            <person name="Gonzalez J."/>
            <person name="Henrissat B."/>
            <person name="Kuo A."/>
            <person name="Liang C."/>
            <person name="Lipzen A."/>
            <person name="Lutzoni F."/>
            <person name="Magnuson J."/>
            <person name="Mondo S."/>
            <person name="Nolan M."/>
            <person name="Ohm R."/>
            <person name="Pangilinan J."/>
            <person name="Park H.-J."/>
            <person name="Ramirez L."/>
            <person name="Alfaro M."/>
            <person name="Sun H."/>
            <person name="Tritt A."/>
            <person name="Yoshinaga Y."/>
            <person name="Zwiers L.-H."/>
            <person name="Turgeon B."/>
            <person name="Goodwin S."/>
            <person name="Spatafora J."/>
            <person name="Crous P."/>
            <person name="Grigoriev I."/>
        </authorList>
    </citation>
    <scope>NUCLEOTIDE SEQUENCE</scope>
    <source>
        <strain evidence="5">CBS 675.92</strain>
    </source>
</reference>
<evidence type="ECO:0000256" key="4">
    <source>
        <dbReference type="SAM" id="MobiDB-lite"/>
    </source>
</evidence>
<dbReference type="InterPro" id="IPR041988">
    <property type="entry name" value="Ribosomal_uL24_KOW"/>
</dbReference>
<keyword evidence="6" id="KW-1185">Reference proteome</keyword>
<evidence type="ECO:0000313" key="6">
    <source>
        <dbReference type="Proteomes" id="UP000800035"/>
    </source>
</evidence>
<evidence type="ECO:0000313" key="5">
    <source>
        <dbReference type="EMBL" id="KAF1960366.1"/>
    </source>
</evidence>
<proteinExistence type="inferred from homology"/>
<dbReference type="AlphaFoldDB" id="A0A6A5UBU7"/>
<dbReference type="GO" id="GO:0003723">
    <property type="term" value="F:RNA binding"/>
    <property type="evidence" value="ECO:0007669"/>
    <property type="project" value="InterPro"/>
</dbReference>
<gene>
    <name evidence="5" type="ORF">CC80DRAFT_590628</name>
</gene>
<dbReference type="OrthoDB" id="359154at2759"/>
<evidence type="ECO:0008006" key="7">
    <source>
        <dbReference type="Google" id="ProtNLM"/>
    </source>
</evidence>
<dbReference type="InterPro" id="IPR014722">
    <property type="entry name" value="Rib_uL2_dom2"/>
</dbReference>
<dbReference type="GO" id="GO:0003735">
    <property type="term" value="F:structural constituent of ribosome"/>
    <property type="evidence" value="ECO:0007669"/>
    <property type="project" value="InterPro"/>
</dbReference>
<feature type="region of interest" description="Disordered" evidence="4">
    <location>
        <begin position="363"/>
        <end position="411"/>
    </location>
</feature>
<keyword evidence="3" id="KW-0687">Ribonucleoprotein</keyword>
<protein>
    <recommendedName>
        <fullName evidence="7">KOW domain-containing protein</fullName>
    </recommendedName>
</protein>
<dbReference type="Proteomes" id="UP000800035">
    <property type="component" value="Unassembled WGS sequence"/>
</dbReference>
<dbReference type="SUPFAM" id="SSF50104">
    <property type="entry name" value="Translation proteins SH3-like domain"/>
    <property type="match status" value="1"/>
</dbReference>